<dbReference type="eggNOG" id="COG3829">
    <property type="taxonomic scope" value="Bacteria"/>
</dbReference>
<dbReference type="CDD" id="cd00130">
    <property type="entry name" value="PAS"/>
    <property type="match status" value="1"/>
</dbReference>
<dbReference type="GO" id="GO:0043565">
    <property type="term" value="F:sequence-specific DNA binding"/>
    <property type="evidence" value="ECO:0007669"/>
    <property type="project" value="InterPro"/>
</dbReference>
<dbReference type="GO" id="GO:0000156">
    <property type="term" value="F:phosphorelay response regulator activity"/>
    <property type="evidence" value="ECO:0007669"/>
    <property type="project" value="InterPro"/>
</dbReference>
<dbReference type="Gene3D" id="1.10.10.60">
    <property type="entry name" value="Homeodomain-like"/>
    <property type="match status" value="1"/>
</dbReference>
<dbReference type="SMART" id="SM00382">
    <property type="entry name" value="AAA"/>
    <property type="match status" value="1"/>
</dbReference>
<dbReference type="Pfam" id="PF02954">
    <property type="entry name" value="HTH_8"/>
    <property type="match status" value="1"/>
</dbReference>
<evidence type="ECO:0000256" key="4">
    <source>
        <dbReference type="ARBA" id="ARBA00023125"/>
    </source>
</evidence>
<dbReference type="SUPFAM" id="SSF159800">
    <property type="entry name" value="PrpR receptor domain-like"/>
    <property type="match status" value="1"/>
</dbReference>
<evidence type="ECO:0000256" key="5">
    <source>
        <dbReference type="ARBA" id="ARBA00023163"/>
    </source>
</evidence>
<sequence>MTERSPKICLISPTENLARRAKPLIMRRGMDVRVEVAELEAAVSLAKLLLTQNDYLFISRRGTRDLLRKSLNIQVVNIPGEASDYIPAIQQLRHERGLIAFFSFEEEISNELRTICYLLDLKMKHYCFSDSLSCQSAVQQAVADGAAWGLGGVVSERFAKLYDLPYLRVESSDTSILHALDTAQQLYVTQQENARQQEQLQIQLERYQNILDYTHDAIIAIDENGRISTTNQIAEQMLRPAQPPFAGRPIEEVLPNTHLTSVLQTGEAEIGQMMNIHGTLVSTNRVPIRVGGQVKGVVATFQDIKTLQTAERNIRIKLHEKGLVAKYRFSDILGQSPAILEAKRLSENFADSQFTVMLYGETGTGKEMFAQSIHNASPRRDGPFVAINCTALNRNLLESELFGYADSSFTGARRGGKAGLFETAHGGTIFLDEIGELPLEFQAPLLRVLQEKEVRRVGDDTVIPVDIRIIGATNRDLLHLVEEGRFRRDLYYRLNVLSVLVPPLRERGDDYLEIARAIYDRVMPQRSADEKSAFFRVLGRCRSYAWPGNVRELTNTVERVSLLLHRGSPEEEVFQSLKMNLWRTAESAPAARERTTDPATDKSDVLEALRRSGGNASRAAKDLGISRSTLYRRLKQDP</sequence>
<evidence type="ECO:0000256" key="1">
    <source>
        <dbReference type="ARBA" id="ARBA00022741"/>
    </source>
</evidence>
<keyword evidence="1" id="KW-0547">Nucleotide-binding</keyword>
<dbReference type="GO" id="GO:0006355">
    <property type="term" value="P:regulation of DNA-templated transcription"/>
    <property type="evidence" value="ECO:0007669"/>
    <property type="project" value="InterPro"/>
</dbReference>
<evidence type="ECO:0000313" key="8">
    <source>
        <dbReference type="Proteomes" id="UP000008804"/>
    </source>
</evidence>
<dbReference type="PROSITE" id="PS00676">
    <property type="entry name" value="SIGMA54_INTERACT_2"/>
    <property type="match status" value="1"/>
</dbReference>
<dbReference type="STRING" id="718252.FP2_10680"/>
<dbReference type="Gene3D" id="3.40.50.10660">
    <property type="entry name" value="PrpR receptor domain-like"/>
    <property type="match status" value="1"/>
</dbReference>
<dbReference type="Pfam" id="PF25601">
    <property type="entry name" value="AAA_lid_14"/>
    <property type="match status" value="1"/>
</dbReference>
<dbReference type="NCBIfam" id="TIGR00229">
    <property type="entry name" value="sensory_box"/>
    <property type="match status" value="1"/>
</dbReference>
<dbReference type="InterPro" id="IPR003593">
    <property type="entry name" value="AAA+_ATPase"/>
</dbReference>
<accession>D4K524</accession>
<dbReference type="InterPro" id="IPR025943">
    <property type="entry name" value="Sigma_54_int_dom_ATP-bd_2"/>
</dbReference>
<keyword evidence="8" id="KW-1185">Reference proteome</keyword>
<dbReference type="CDD" id="cd00009">
    <property type="entry name" value="AAA"/>
    <property type="match status" value="1"/>
</dbReference>
<keyword evidence="2" id="KW-0067">ATP-binding</keyword>
<dbReference type="InterPro" id="IPR058031">
    <property type="entry name" value="AAA_lid_NorR"/>
</dbReference>
<organism evidence="7 8">
    <name type="scientific">Faecalibacterium prausnitzii L2-6</name>
    <dbReference type="NCBI Taxonomy" id="718252"/>
    <lineage>
        <taxon>Bacteria</taxon>
        <taxon>Bacillati</taxon>
        <taxon>Bacillota</taxon>
        <taxon>Clostridia</taxon>
        <taxon>Eubacteriales</taxon>
        <taxon>Oscillospiraceae</taxon>
        <taxon>Faecalibacterium</taxon>
    </lineage>
</organism>
<proteinExistence type="predicted"/>
<dbReference type="AlphaFoldDB" id="D4K524"/>
<dbReference type="InterPro" id="IPR009057">
    <property type="entry name" value="Homeodomain-like_sf"/>
</dbReference>
<evidence type="ECO:0000256" key="2">
    <source>
        <dbReference type="ARBA" id="ARBA00022840"/>
    </source>
</evidence>
<feature type="domain" description="Sigma-54 factor interaction" evidence="6">
    <location>
        <begin position="332"/>
        <end position="562"/>
    </location>
</feature>
<dbReference type="Pfam" id="PF00989">
    <property type="entry name" value="PAS"/>
    <property type="match status" value="1"/>
</dbReference>
<dbReference type="GO" id="GO:0005524">
    <property type="term" value="F:ATP binding"/>
    <property type="evidence" value="ECO:0007669"/>
    <property type="project" value="UniProtKB-KW"/>
</dbReference>
<dbReference type="Gene3D" id="1.10.8.60">
    <property type="match status" value="1"/>
</dbReference>
<dbReference type="InterPro" id="IPR035965">
    <property type="entry name" value="PAS-like_dom_sf"/>
</dbReference>
<dbReference type="Pfam" id="PF06506">
    <property type="entry name" value="PrpR_N"/>
    <property type="match status" value="1"/>
</dbReference>
<protein>
    <submittedName>
        <fullName evidence="7">PAS domain S-box</fullName>
    </submittedName>
</protein>
<dbReference type="Pfam" id="PF00158">
    <property type="entry name" value="Sigma54_activat"/>
    <property type="match status" value="1"/>
</dbReference>
<dbReference type="SUPFAM" id="SSF55785">
    <property type="entry name" value="PYP-like sensor domain (PAS domain)"/>
    <property type="match status" value="1"/>
</dbReference>
<dbReference type="InterPro" id="IPR010524">
    <property type="entry name" value="Sig_transdc_resp-reg_PrpR_N"/>
</dbReference>
<evidence type="ECO:0000256" key="3">
    <source>
        <dbReference type="ARBA" id="ARBA00023015"/>
    </source>
</evidence>
<dbReference type="PROSITE" id="PS00688">
    <property type="entry name" value="SIGMA54_INTERACT_3"/>
    <property type="match status" value="1"/>
</dbReference>
<dbReference type="BioCyc" id="FPRA718252:G1375-901-MONOMER"/>
<dbReference type="Proteomes" id="UP000008804">
    <property type="component" value="Chromosome"/>
</dbReference>
<dbReference type="PROSITE" id="PS00675">
    <property type="entry name" value="SIGMA54_INTERACT_1"/>
    <property type="match status" value="1"/>
</dbReference>
<dbReference type="RefSeq" id="WP_015564327.1">
    <property type="nucleotide sequence ID" value="NC_021042.1"/>
</dbReference>
<dbReference type="InterPro" id="IPR013767">
    <property type="entry name" value="PAS_fold"/>
</dbReference>
<gene>
    <name evidence="7" type="ORF">FP2_10680</name>
</gene>
<dbReference type="Gene3D" id="3.40.50.300">
    <property type="entry name" value="P-loop containing nucleotide triphosphate hydrolases"/>
    <property type="match status" value="1"/>
</dbReference>
<dbReference type="SUPFAM" id="SSF52540">
    <property type="entry name" value="P-loop containing nucleoside triphosphate hydrolases"/>
    <property type="match status" value="1"/>
</dbReference>
<dbReference type="PATRIC" id="fig|718252.3.peg.2418"/>
<dbReference type="EMBL" id="FP929045">
    <property type="protein sequence ID" value="CBK98617.1"/>
    <property type="molecule type" value="Genomic_DNA"/>
</dbReference>
<dbReference type="InterPro" id="IPR002197">
    <property type="entry name" value="HTH_Fis"/>
</dbReference>
<dbReference type="PROSITE" id="PS50045">
    <property type="entry name" value="SIGMA54_INTERACT_4"/>
    <property type="match status" value="1"/>
</dbReference>
<dbReference type="PANTHER" id="PTHR32071">
    <property type="entry name" value="TRANSCRIPTIONAL REGULATORY PROTEIN"/>
    <property type="match status" value="1"/>
</dbReference>
<dbReference type="KEGG" id="fpr:FP2_10680"/>
<dbReference type="InterPro" id="IPR025662">
    <property type="entry name" value="Sigma_54_int_dom_ATP-bd_1"/>
</dbReference>
<dbReference type="FunFam" id="3.40.50.300:FF:000006">
    <property type="entry name" value="DNA-binding transcriptional regulator NtrC"/>
    <property type="match status" value="1"/>
</dbReference>
<dbReference type="InterPro" id="IPR000014">
    <property type="entry name" value="PAS"/>
</dbReference>
<dbReference type="Gene3D" id="3.40.50.2300">
    <property type="match status" value="1"/>
</dbReference>
<dbReference type="Gene3D" id="3.30.450.20">
    <property type="entry name" value="PAS domain"/>
    <property type="match status" value="1"/>
</dbReference>
<dbReference type="PANTHER" id="PTHR32071:SF57">
    <property type="entry name" value="C4-DICARBOXYLATE TRANSPORT TRANSCRIPTIONAL REGULATORY PROTEIN DCTD"/>
    <property type="match status" value="1"/>
</dbReference>
<dbReference type="InterPro" id="IPR025944">
    <property type="entry name" value="Sigma_54_int_dom_CS"/>
</dbReference>
<evidence type="ECO:0000313" key="7">
    <source>
        <dbReference type="EMBL" id="CBK98617.1"/>
    </source>
</evidence>
<keyword evidence="5" id="KW-0804">Transcription</keyword>
<evidence type="ECO:0000259" key="6">
    <source>
        <dbReference type="PROSITE" id="PS50045"/>
    </source>
</evidence>
<keyword evidence="4" id="KW-0238">DNA-binding</keyword>
<dbReference type="InterPro" id="IPR002078">
    <property type="entry name" value="Sigma_54_int"/>
</dbReference>
<keyword evidence="3" id="KW-0805">Transcription regulation</keyword>
<dbReference type="SUPFAM" id="SSF46689">
    <property type="entry name" value="Homeodomain-like"/>
    <property type="match status" value="1"/>
</dbReference>
<dbReference type="HOGENOM" id="CLU_000445_8_5_9"/>
<dbReference type="InterPro" id="IPR027417">
    <property type="entry name" value="P-loop_NTPase"/>
</dbReference>
<reference evidence="7 8" key="1">
    <citation type="submission" date="2010-03" db="EMBL/GenBank/DDBJ databases">
        <title>The genome sequence of Faecalibacterium prausnitzii L2/6.</title>
        <authorList>
            <consortium name="metaHIT consortium -- http://www.metahit.eu/"/>
            <person name="Pajon A."/>
            <person name="Turner K."/>
            <person name="Parkhill J."/>
            <person name="Duncan S."/>
            <person name="Flint H."/>
        </authorList>
    </citation>
    <scope>NUCLEOTIDE SEQUENCE [LARGE SCALE GENOMIC DNA]</scope>
    <source>
        <strain evidence="8">L2-6</strain>
    </source>
</reference>
<dbReference type="SMART" id="SM00091">
    <property type="entry name" value="PAS"/>
    <property type="match status" value="1"/>
</dbReference>
<reference evidence="7 8" key="2">
    <citation type="submission" date="2010-03" db="EMBL/GenBank/DDBJ databases">
        <authorList>
            <person name="Pajon A."/>
        </authorList>
    </citation>
    <scope>NUCLEOTIDE SEQUENCE [LARGE SCALE GENOMIC DNA]</scope>
    <source>
        <strain evidence="8">L2-6</strain>
    </source>
</reference>
<name>D4K524_9FIRM</name>
<dbReference type="PRINTS" id="PR01590">
    <property type="entry name" value="HTHFIS"/>
</dbReference>